<evidence type="ECO:0000313" key="3">
    <source>
        <dbReference type="EMBL" id="CBL18326.1"/>
    </source>
</evidence>
<dbReference type="HOGENOM" id="CLU_055257_2_2_9"/>
<dbReference type="Proteomes" id="UP000007054">
    <property type="component" value="Chromosome"/>
</dbReference>
<feature type="transmembrane region" description="Helical" evidence="2">
    <location>
        <begin position="68"/>
        <end position="87"/>
    </location>
</feature>
<feature type="transmembrane region" description="Helical" evidence="2">
    <location>
        <begin position="6"/>
        <end position="28"/>
    </location>
</feature>
<dbReference type="AlphaFoldDB" id="D4LFD1"/>
<proteinExistence type="predicted"/>
<gene>
    <name evidence="3" type="ordered locus">RUM_23340</name>
</gene>
<dbReference type="EMBL" id="FP929052">
    <property type="protein sequence ID" value="CBL18326.1"/>
    <property type="molecule type" value="Genomic_DNA"/>
</dbReference>
<dbReference type="STRING" id="213810.RUM_23340"/>
<keyword evidence="2" id="KW-0812">Transmembrane</keyword>
<keyword evidence="2" id="KW-1133">Transmembrane helix</keyword>
<dbReference type="KEGG" id="rch:RUM_23340"/>
<evidence type="ECO:0000313" key="4">
    <source>
        <dbReference type="Proteomes" id="UP000007054"/>
    </source>
</evidence>
<organism evidence="3 4">
    <name type="scientific">Ruminococcus champanellensis (strain DSM 18848 / JCM 17042 / KCTC 15320 / 18P13)</name>
    <dbReference type="NCBI Taxonomy" id="213810"/>
    <lineage>
        <taxon>Bacteria</taxon>
        <taxon>Bacillati</taxon>
        <taxon>Bacillota</taxon>
        <taxon>Clostridia</taxon>
        <taxon>Eubacteriales</taxon>
        <taxon>Oscillospiraceae</taxon>
        <taxon>Ruminococcus</taxon>
    </lineage>
</organism>
<dbReference type="PATRIC" id="fig|213810.4.peg.2225"/>
<dbReference type="Pfam" id="PF06541">
    <property type="entry name" value="ABC_trans_CmpB"/>
    <property type="match status" value="1"/>
</dbReference>
<name>D4LFD1_RUMC1</name>
<feature type="transmembrane region" description="Helical" evidence="2">
    <location>
        <begin position="148"/>
        <end position="169"/>
    </location>
</feature>
<keyword evidence="2" id="KW-0472">Membrane</keyword>
<keyword evidence="4" id="KW-1185">Reference proteome</keyword>
<dbReference type="GeneID" id="83156980"/>
<dbReference type="InterPro" id="IPR010540">
    <property type="entry name" value="CmpB_TMEM229"/>
</dbReference>
<evidence type="ECO:0000256" key="2">
    <source>
        <dbReference type="SAM" id="Phobius"/>
    </source>
</evidence>
<accession>D4LFD1</accession>
<evidence type="ECO:0000256" key="1">
    <source>
        <dbReference type="SAM" id="Coils"/>
    </source>
</evidence>
<feature type="transmembrane region" description="Helical" evidence="2">
    <location>
        <begin position="40"/>
        <end position="62"/>
    </location>
</feature>
<dbReference type="BioCyc" id="RCHA213810:RUM_RS11350-MONOMER"/>
<keyword evidence="1" id="KW-0175">Coiled coil</keyword>
<dbReference type="RefSeq" id="WP_015559232.1">
    <property type="nucleotide sequence ID" value="NC_021039.1"/>
</dbReference>
<feature type="coiled-coil region" evidence="1">
    <location>
        <begin position="216"/>
        <end position="243"/>
    </location>
</feature>
<reference evidence="3" key="1">
    <citation type="submission" date="2010-03" db="EMBL/GenBank/DDBJ databases">
        <title>The genome sequence of Ruminococcus sp. 18P13.</title>
        <authorList>
            <consortium name="metaHIT consortium -- http://www.metahit.eu/"/>
            <person name="Pajon A."/>
            <person name="Turner K."/>
            <person name="Parkhill J."/>
            <person name="Bernalier A."/>
        </authorList>
    </citation>
    <scope>NUCLEOTIDE SEQUENCE [LARGE SCALE GENOMIC DNA]</scope>
    <source>
        <strain evidence="3">Type strain: 18P13</strain>
    </source>
</reference>
<feature type="transmembrane region" description="Helical" evidence="2">
    <location>
        <begin position="108"/>
        <end position="128"/>
    </location>
</feature>
<reference evidence="3" key="2">
    <citation type="submission" date="2010-03" db="EMBL/GenBank/DDBJ databases">
        <authorList>
            <person name="Pajon A."/>
        </authorList>
    </citation>
    <scope>NUCLEOTIDE SEQUENCE</scope>
    <source>
        <strain evidence="3">Type strain: 18P13</strain>
    </source>
</reference>
<protein>
    <submittedName>
        <fullName evidence="3">Predicted membrane protein</fullName>
    </submittedName>
</protein>
<sequence>MLTMYEAVLCFFIYAILGWCVEVIYATVNSGKFVNRGFLNGPYCPIYGFGVLIVVLCLSPVSGSLIPLFFGSVVLTTMLELVTGFLLEKIFHAHWWDYSNEHFQLGGYICAKFSLLWGIACVLVMRVVHPAVMGLVHWLPHWLGLTLLWVFSGAFAADLAITVAGILHIRSNMRVMSRIARELHNISDAVGENLSDGVMGAMERTEKSKQELALRRELTGVELDELKEKAAQLTDRYRTIMEERTFWTRRMRRAFPQLGEQLRERMKERLRRAK</sequence>